<name>A0A4R8LGT8_9BACL</name>
<dbReference type="EMBL" id="SORF01000016">
    <property type="protein sequence ID" value="TDY42353.1"/>
    <property type="molecule type" value="Genomic_DNA"/>
</dbReference>
<proteinExistence type="inferred from homology"/>
<organism evidence="3 4">
    <name type="scientific">Alicyclobacillus sacchari</name>
    <dbReference type="NCBI Taxonomy" id="392010"/>
    <lineage>
        <taxon>Bacteria</taxon>
        <taxon>Bacillati</taxon>
        <taxon>Bacillota</taxon>
        <taxon>Bacilli</taxon>
        <taxon>Bacillales</taxon>
        <taxon>Alicyclobacillaceae</taxon>
        <taxon>Alicyclobacillus</taxon>
    </lineage>
</organism>
<dbReference type="GO" id="GO:0035556">
    <property type="term" value="P:intracellular signal transduction"/>
    <property type="evidence" value="ECO:0007669"/>
    <property type="project" value="InterPro"/>
</dbReference>
<dbReference type="PROSITE" id="PS50125">
    <property type="entry name" value="GUANYLATE_CYCLASE_2"/>
    <property type="match status" value="1"/>
</dbReference>
<gene>
    <name evidence="3" type="ORF">C7445_11631</name>
</gene>
<comment type="caution">
    <text evidence="3">The sequence shown here is derived from an EMBL/GenBank/DDBJ whole genome shotgun (WGS) entry which is preliminary data.</text>
</comment>
<dbReference type="GO" id="GO:0004016">
    <property type="term" value="F:adenylate cyclase activity"/>
    <property type="evidence" value="ECO:0007669"/>
    <property type="project" value="UniProtKB-ARBA"/>
</dbReference>
<protein>
    <submittedName>
        <fullName evidence="3">Adenylate/guanylate cyclase family protein</fullName>
    </submittedName>
</protein>
<comment type="similarity">
    <text evidence="1">Belongs to the adenylyl cyclase class-3 family.</text>
</comment>
<dbReference type="Gene3D" id="3.30.70.1230">
    <property type="entry name" value="Nucleotide cyclase"/>
    <property type="match status" value="1"/>
</dbReference>
<dbReference type="AlphaFoldDB" id="A0A4R8LGT8"/>
<dbReference type="InterPro" id="IPR029787">
    <property type="entry name" value="Nucleotide_cyclase"/>
</dbReference>
<dbReference type="RefSeq" id="WP_166669142.1">
    <property type="nucleotide sequence ID" value="NZ_SORF01000016.1"/>
</dbReference>
<dbReference type="InterPro" id="IPR050697">
    <property type="entry name" value="Adenylyl/Guanylyl_Cyclase_3/4"/>
</dbReference>
<dbReference type="PANTHER" id="PTHR43081">
    <property type="entry name" value="ADENYLATE CYCLASE, TERMINAL-DIFFERENTIATION SPECIFIC-RELATED"/>
    <property type="match status" value="1"/>
</dbReference>
<evidence type="ECO:0000256" key="1">
    <source>
        <dbReference type="ARBA" id="ARBA00005381"/>
    </source>
</evidence>
<dbReference type="Proteomes" id="UP000294581">
    <property type="component" value="Unassembled WGS sequence"/>
</dbReference>
<reference evidence="3 4" key="1">
    <citation type="submission" date="2019-03" db="EMBL/GenBank/DDBJ databases">
        <title>Genomic Encyclopedia of Type Strains, Phase IV (KMG-IV): sequencing the most valuable type-strain genomes for metagenomic binning, comparative biology and taxonomic classification.</title>
        <authorList>
            <person name="Goeker M."/>
        </authorList>
    </citation>
    <scope>NUCLEOTIDE SEQUENCE [LARGE SCALE GENOMIC DNA]</scope>
    <source>
        <strain evidence="3 4">DSM 17974</strain>
    </source>
</reference>
<sequence>MPNINENDKLLRKYGTGRKVRYTQKSLGTVAVTDSFDYQRVYLNPEFAREFDQRRKYEIVLTFIDISGFSKQTKDMSADEIAAVLDVYYANVIPLIYKYDGVVEKIIGDGIIAIFGAPFIQNGNLHHYLRRAENFCREAILTLKDLEINSKCALHHGEVMYYSTAGVSDDYLDLTIIGEPITELFRLESVSQDGCLNYYSDTVYRQMVESDVKKPKPADAPIGFWSDETIVTHHLQGIGERGVMTLRPE</sequence>
<accession>A0A4R8LGT8</accession>
<evidence type="ECO:0000259" key="2">
    <source>
        <dbReference type="PROSITE" id="PS50125"/>
    </source>
</evidence>
<feature type="domain" description="Guanylate cyclase" evidence="2">
    <location>
        <begin position="60"/>
        <end position="188"/>
    </location>
</feature>
<dbReference type="InterPro" id="IPR001054">
    <property type="entry name" value="A/G_cyclase"/>
</dbReference>
<evidence type="ECO:0000313" key="4">
    <source>
        <dbReference type="Proteomes" id="UP000294581"/>
    </source>
</evidence>
<dbReference type="CDD" id="cd07302">
    <property type="entry name" value="CHD"/>
    <property type="match status" value="1"/>
</dbReference>
<evidence type="ECO:0000313" key="3">
    <source>
        <dbReference type="EMBL" id="TDY42353.1"/>
    </source>
</evidence>
<keyword evidence="4" id="KW-1185">Reference proteome</keyword>
<dbReference type="PANTHER" id="PTHR43081:SF1">
    <property type="entry name" value="ADENYLATE CYCLASE, TERMINAL-DIFFERENTIATION SPECIFIC"/>
    <property type="match status" value="1"/>
</dbReference>
<dbReference type="GO" id="GO:0009190">
    <property type="term" value="P:cyclic nucleotide biosynthetic process"/>
    <property type="evidence" value="ECO:0007669"/>
    <property type="project" value="InterPro"/>
</dbReference>
<dbReference type="SUPFAM" id="SSF55073">
    <property type="entry name" value="Nucleotide cyclase"/>
    <property type="match status" value="1"/>
</dbReference>